<reference evidence="3 4" key="1">
    <citation type="journal article" date="2019" name="Nat. Ecol. Evol.">
        <title>Megaphylogeny resolves global patterns of mushroom evolution.</title>
        <authorList>
            <person name="Varga T."/>
            <person name="Krizsan K."/>
            <person name="Foldi C."/>
            <person name="Dima B."/>
            <person name="Sanchez-Garcia M."/>
            <person name="Sanchez-Ramirez S."/>
            <person name="Szollosi G.J."/>
            <person name="Szarkandi J.G."/>
            <person name="Papp V."/>
            <person name="Albert L."/>
            <person name="Andreopoulos W."/>
            <person name="Angelini C."/>
            <person name="Antonin V."/>
            <person name="Barry K.W."/>
            <person name="Bougher N.L."/>
            <person name="Buchanan P."/>
            <person name="Buyck B."/>
            <person name="Bense V."/>
            <person name="Catcheside P."/>
            <person name="Chovatia M."/>
            <person name="Cooper J."/>
            <person name="Damon W."/>
            <person name="Desjardin D."/>
            <person name="Finy P."/>
            <person name="Geml J."/>
            <person name="Haridas S."/>
            <person name="Hughes K."/>
            <person name="Justo A."/>
            <person name="Karasinski D."/>
            <person name="Kautmanova I."/>
            <person name="Kiss B."/>
            <person name="Kocsube S."/>
            <person name="Kotiranta H."/>
            <person name="LaButti K.M."/>
            <person name="Lechner B.E."/>
            <person name="Liimatainen K."/>
            <person name="Lipzen A."/>
            <person name="Lukacs Z."/>
            <person name="Mihaltcheva S."/>
            <person name="Morgado L.N."/>
            <person name="Niskanen T."/>
            <person name="Noordeloos M.E."/>
            <person name="Ohm R.A."/>
            <person name="Ortiz-Santana B."/>
            <person name="Ovrebo C."/>
            <person name="Racz N."/>
            <person name="Riley R."/>
            <person name="Savchenko A."/>
            <person name="Shiryaev A."/>
            <person name="Soop K."/>
            <person name="Spirin V."/>
            <person name="Szebenyi C."/>
            <person name="Tomsovsky M."/>
            <person name="Tulloss R.E."/>
            <person name="Uehling J."/>
            <person name="Grigoriev I.V."/>
            <person name="Vagvolgyi C."/>
            <person name="Papp T."/>
            <person name="Martin F.M."/>
            <person name="Miettinen O."/>
            <person name="Hibbett D.S."/>
            <person name="Nagy L.G."/>
        </authorList>
    </citation>
    <scope>NUCLEOTIDE SEQUENCE [LARGE SCALE GENOMIC DNA]</scope>
    <source>
        <strain evidence="3 4">CBS 309.79</strain>
    </source>
</reference>
<feature type="compositionally biased region" description="Polar residues" evidence="1">
    <location>
        <begin position="520"/>
        <end position="534"/>
    </location>
</feature>
<evidence type="ECO:0000313" key="4">
    <source>
        <dbReference type="Proteomes" id="UP000305067"/>
    </source>
</evidence>
<feature type="domain" description="Gfd2/YDR514C-like C-terminal" evidence="2">
    <location>
        <begin position="156"/>
        <end position="301"/>
    </location>
</feature>
<feature type="compositionally biased region" description="Low complexity" evidence="1">
    <location>
        <begin position="493"/>
        <end position="509"/>
    </location>
</feature>
<keyword evidence="4" id="KW-1185">Reference proteome</keyword>
<dbReference type="GO" id="GO:0005634">
    <property type="term" value="C:nucleus"/>
    <property type="evidence" value="ECO:0007669"/>
    <property type="project" value="TreeGrafter"/>
</dbReference>
<feature type="region of interest" description="Disordered" evidence="1">
    <location>
        <begin position="462"/>
        <end position="586"/>
    </location>
</feature>
<dbReference type="AlphaFoldDB" id="A0A5C3QPZ9"/>
<dbReference type="EMBL" id="ML178820">
    <property type="protein sequence ID" value="TFL03458.1"/>
    <property type="molecule type" value="Genomic_DNA"/>
</dbReference>
<feature type="compositionally biased region" description="Polar residues" evidence="1">
    <location>
        <begin position="541"/>
        <end position="551"/>
    </location>
</feature>
<dbReference type="InterPro" id="IPR040151">
    <property type="entry name" value="Gfd2/YDR514C-like"/>
</dbReference>
<evidence type="ECO:0000256" key="1">
    <source>
        <dbReference type="SAM" id="MobiDB-lite"/>
    </source>
</evidence>
<feature type="compositionally biased region" description="Basic and acidic residues" evidence="1">
    <location>
        <begin position="559"/>
        <end position="569"/>
    </location>
</feature>
<dbReference type="Proteomes" id="UP000305067">
    <property type="component" value="Unassembled WGS sequence"/>
</dbReference>
<proteinExistence type="predicted"/>
<protein>
    <recommendedName>
        <fullName evidence="2">Gfd2/YDR514C-like C-terminal domain-containing protein</fullName>
    </recommendedName>
</protein>
<evidence type="ECO:0000259" key="2">
    <source>
        <dbReference type="Pfam" id="PF21762"/>
    </source>
</evidence>
<gene>
    <name evidence="3" type="ORF">BDV98DRAFT_591325</name>
</gene>
<feature type="region of interest" description="Disordered" evidence="1">
    <location>
        <begin position="301"/>
        <end position="322"/>
    </location>
</feature>
<dbReference type="STRING" id="1884261.A0A5C3QPZ9"/>
<feature type="region of interest" description="Disordered" evidence="1">
    <location>
        <begin position="604"/>
        <end position="627"/>
    </location>
</feature>
<accession>A0A5C3QPZ9</accession>
<dbReference type="InterPro" id="IPR012337">
    <property type="entry name" value="RNaseH-like_sf"/>
</dbReference>
<organism evidence="3 4">
    <name type="scientific">Pterulicium gracile</name>
    <dbReference type="NCBI Taxonomy" id="1884261"/>
    <lineage>
        <taxon>Eukaryota</taxon>
        <taxon>Fungi</taxon>
        <taxon>Dikarya</taxon>
        <taxon>Basidiomycota</taxon>
        <taxon>Agaricomycotina</taxon>
        <taxon>Agaricomycetes</taxon>
        <taxon>Agaricomycetidae</taxon>
        <taxon>Agaricales</taxon>
        <taxon>Pleurotineae</taxon>
        <taxon>Pterulaceae</taxon>
        <taxon>Pterulicium</taxon>
    </lineage>
</organism>
<sequence>MSDFVLVDPQGWEYDLHSVYSAWIGHFQIQNIPWYERSWAHVFSSFSAFLEFEWPVIVVSDAWTGKGHVVTRLPAIESFLRMIKTRFGEALQPPPNLVKVTAFETTSRPVRRVNDLTGYNKAQASLPAVALSAFKTRVREGDTKAVQEVWRRKDKTFLALDFEWSERNEKSVLEWGYAAVRCGYLDTQGQWPPDPDMNYRKGHFVVSEYADKVINKYCPNHPWDYAFGDSQVIGKKNTSRILEAVFTSLASPDSDSQSNDLVLVGHGIAGDLKKLEELKIKVPRNMLIIDTSLYERRLCQSGQRGKMLDPKNPNRPRPPNNTLSLETLLRSLPTTFSPSPTAPKPTRISTSAQKISSFPGCAMHNAGNDAFMTLFALQKLLEPEHTPLPSAKTRCLVGSKPSASGPHFTGLMAQQMQRPVSMVAAMPVDPLSMQRMSLSLPMLIPPRAVPYPAGCSGPGSAPLPMISPNGFPGNMNPHHRSSSQSPGPGMYAGSPSGQTGSSTPISGPSGEFGQQGYPFPNTSRHLQILGSSSLRPRLGESRSTGDVLQTTRSGHGRSRSRDQLTDELGRLPMTNGHGGGVEDHMPEQGRQRVMSANALMMTGSRGVSQTGSPVLLQGSGSRGASMIMDSGRRFSAGFR</sequence>
<dbReference type="PANTHER" id="PTHR28083">
    <property type="entry name" value="GOOD FOR FULL DBP5 ACTIVITY PROTEIN 2"/>
    <property type="match status" value="1"/>
</dbReference>
<dbReference type="PANTHER" id="PTHR28083:SF1">
    <property type="entry name" value="GOOD FOR FULL DBP5 ACTIVITY PROTEIN 2"/>
    <property type="match status" value="1"/>
</dbReference>
<dbReference type="OrthoDB" id="5953249at2759"/>
<dbReference type="InterPro" id="IPR048519">
    <property type="entry name" value="Gfd2/YDR514C-like_C"/>
</dbReference>
<name>A0A5C3QPZ9_9AGAR</name>
<dbReference type="Pfam" id="PF21762">
    <property type="entry name" value="DEDDh_C"/>
    <property type="match status" value="1"/>
</dbReference>
<evidence type="ECO:0000313" key="3">
    <source>
        <dbReference type="EMBL" id="TFL03458.1"/>
    </source>
</evidence>
<dbReference type="SUPFAM" id="SSF53098">
    <property type="entry name" value="Ribonuclease H-like"/>
    <property type="match status" value="1"/>
</dbReference>